<reference evidence="1 2" key="1">
    <citation type="journal article" date="2023" name="bioRxiv">
        <title>Conserved and derived expression patterns and positive selection on dental genes reveal complex evolutionary context of ever-growing rodent molars.</title>
        <authorList>
            <person name="Calamari Z.T."/>
            <person name="Song A."/>
            <person name="Cohen E."/>
            <person name="Akter M."/>
            <person name="Roy R.D."/>
            <person name="Hallikas O."/>
            <person name="Christensen M.M."/>
            <person name="Li P."/>
            <person name="Marangoni P."/>
            <person name="Jernvall J."/>
            <person name="Klein O.D."/>
        </authorList>
    </citation>
    <scope>NUCLEOTIDE SEQUENCE [LARGE SCALE GENOMIC DNA]</scope>
    <source>
        <strain evidence="1">V071</strain>
    </source>
</reference>
<proteinExistence type="predicted"/>
<protein>
    <submittedName>
        <fullName evidence="1">Uncharacterized protein</fullName>
    </submittedName>
</protein>
<sequence>MKFVIDHDFRNLSEDYFHRIGRTARSTKTDTEYPFFTPNNIKQGNYDRSYSSLLKGDLGANAQWCLQCCKLHQWEFLIRKLGKAEILCGFSSKEEQHSTNDARLEPLSAAPAKKKWAPAEEKFKEPASEGLLLPRVAFEPRSPVATCSDALISQSEFMGDYHTAPAKLCGSAVIDTLQH</sequence>
<dbReference type="Proteomes" id="UP001488838">
    <property type="component" value="Unassembled WGS sequence"/>
</dbReference>
<dbReference type="SUPFAM" id="SSF52540">
    <property type="entry name" value="P-loop containing nucleoside triphosphate hydrolases"/>
    <property type="match status" value="1"/>
</dbReference>
<dbReference type="Gene3D" id="3.40.50.300">
    <property type="entry name" value="P-loop containing nucleotide triphosphate hydrolases"/>
    <property type="match status" value="1"/>
</dbReference>
<dbReference type="EMBL" id="JBBHLL010000004">
    <property type="protein sequence ID" value="KAK7834533.1"/>
    <property type="molecule type" value="Genomic_DNA"/>
</dbReference>
<keyword evidence="2" id="KW-1185">Reference proteome</keyword>
<evidence type="ECO:0000313" key="1">
    <source>
        <dbReference type="EMBL" id="KAK7834533.1"/>
    </source>
</evidence>
<dbReference type="AlphaFoldDB" id="A0AAW0K6W3"/>
<gene>
    <name evidence="1" type="ORF">U0070_017719</name>
</gene>
<comment type="caution">
    <text evidence="1">The sequence shown here is derived from an EMBL/GenBank/DDBJ whole genome shotgun (WGS) entry which is preliminary data.</text>
</comment>
<dbReference type="InterPro" id="IPR027417">
    <property type="entry name" value="P-loop_NTPase"/>
</dbReference>
<name>A0AAW0K6W3_MYOGA</name>
<accession>A0AAW0K6W3</accession>
<evidence type="ECO:0000313" key="2">
    <source>
        <dbReference type="Proteomes" id="UP001488838"/>
    </source>
</evidence>
<organism evidence="1 2">
    <name type="scientific">Myodes glareolus</name>
    <name type="common">Bank vole</name>
    <name type="synonym">Clethrionomys glareolus</name>
    <dbReference type="NCBI Taxonomy" id="447135"/>
    <lineage>
        <taxon>Eukaryota</taxon>
        <taxon>Metazoa</taxon>
        <taxon>Chordata</taxon>
        <taxon>Craniata</taxon>
        <taxon>Vertebrata</taxon>
        <taxon>Euteleostomi</taxon>
        <taxon>Mammalia</taxon>
        <taxon>Eutheria</taxon>
        <taxon>Euarchontoglires</taxon>
        <taxon>Glires</taxon>
        <taxon>Rodentia</taxon>
        <taxon>Myomorpha</taxon>
        <taxon>Muroidea</taxon>
        <taxon>Cricetidae</taxon>
        <taxon>Arvicolinae</taxon>
        <taxon>Myodes</taxon>
    </lineage>
</organism>